<dbReference type="AlphaFoldDB" id="A0A2Z4PV86"/>
<dbReference type="InterPro" id="IPR007939">
    <property type="entry name" value="Cu-R_B_prcur"/>
</dbReference>
<dbReference type="Pfam" id="PF05275">
    <property type="entry name" value="CopB"/>
    <property type="match status" value="1"/>
</dbReference>
<accession>A0A2Z4PV86</accession>
<organism evidence="2 3">
    <name type="scientific">Marinomonas primoryensis</name>
    <dbReference type="NCBI Taxonomy" id="178399"/>
    <lineage>
        <taxon>Bacteria</taxon>
        <taxon>Pseudomonadati</taxon>
        <taxon>Pseudomonadota</taxon>
        <taxon>Gammaproteobacteria</taxon>
        <taxon>Oceanospirillales</taxon>
        <taxon>Oceanospirillaceae</taxon>
        <taxon>Marinomonas</taxon>
    </lineage>
</organism>
<name>A0A2Z4PV86_9GAMM</name>
<proteinExistence type="predicted"/>
<dbReference type="RefSeq" id="WP_112140093.1">
    <property type="nucleotide sequence ID" value="NZ_CP016181.1"/>
</dbReference>
<dbReference type="GO" id="GO:0009279">
    <property type="term" value="C:cell outer membrane"/>
    <property type="evidence" value="ECO:0007669"/>
    <property type="project" value="InterPro"/>
</dbReference>
<evidence type="ECO:0000313" key="3">
    <source>
        <dbReference type="Proteomes" id="UP000249898"/>
    </source>
</evidence>
<dbReference type="EMBL" id="CP016181">
    <property type="protein sequence ID" value="AWY01528.1"/>
    <property type="molecule type" value="Genomic_DNA"/>
</dbReference>
<dbReference type="GO" id="GO:0005507">
    <property type="term" value="F:copper ion binding"/>
    <property type="evidence" value="ECO:0007669"/>
    <property type="project" value="InterPro"/>
</dbReference>
<dbReference type="InterPro" id="IPR011250">
    <property type="entry name" value="OMP/PagP_B-barrel"/>
</dbReference>
<dbReference type="SUPFAM" id="SSF56925">
    <property type="entry name" value="OMPA-like"/>
    <property type="match status" value="1"/>
</dbReference>
<evidence type="ECO:0000313" key="2">
    <source>
        <dbReference type="EMBL" id="AWY01528.1"/>
    </source>
</evidence>
<keyword evidence="1" id="KW-0732">Signal</keyword>
<gene>
    <name evidence="2" type="ORF">A8139_17340</name>
</gene>
<sequence>MKNFNLLGFTLVMATASAMSSLSYAGAEDDPLLSYVAIDQLEKGLESDDPTSFSVQASIGYDMDKIWLKTSGEYQNSDEQDLEVQALYSHAVAPYWDMQMGLRRDIKPSPSRDWLVFGFQGLAPYFFDIDGAFFVGEKGQTAIRLGIEQEWLITQKLILTPEFEVNAYGKSDDELNMGSGLTDVNAGLRLKYEITRKFAPYIGIDWSKKLGATADIARHDGESVSNTQFVIGVTAWF</sequence>
<dbReference type="Proteomes" id="UP000249898">
    <property type="component" value="Chromosome"/>
</dbReference>
<feature type="chain" id="PRO_5016380759" evidence="1">
    <location>
        <begin position="26"/>
        <end position="237"/>
    </location>
</feature>
<reference evidence="2 3" key="1">
    <citation type="submission" date="2016-06" db="EMBL/GenBank/DDBJ databases">
        <title>The sequenced genome of the ice-adhering bacterium Marinomonas primoryensis, from Antarctica.</title>
        <authorList>
            <person name="Graham L."/>
            <person name="Vance T.D.R."/>
            <person name="Davies P.L."/>
        </authorList>
    </citation>
    <scope>NUCLEOTIDE SEQUENCE [LARGE SCALE GENOMIC DNA]</scope>
    <source>
        <strain evidence="2 3">AceL</strain>
    </source>
</reference>
<dbReference type="GO" id="GO:0006878">
    <property type="term" value="P:intracellular copper ion homeostasis"/>
    <property type="evidence" value="ECO:0007669"/>
    <property type="project" value="InterPro"/>
</dbReference>
<dbReference type="OrthoDB" id="9778934at2"/>
<protein>
    <submittedName>
        <fullName evidence="2">Copper resistance protein CopB</fullName>
    </submittedName>
</protein>
<feature type="signal peptide" evidence="1">
    <location>
        <begin position="1"/>
        <end position="25"/>
    </location>
</feature>
<evidence type="ECO:0000256" key="1">
    <source>
        <dbReference type="SAM" id="SignalP"/>
    </source>
</evidence>